<dbReference type="InterPro" id="IPR043128">
    <property type="entry name" value="Rev_trsase/Diguanyl_cyclase"/>
</dbReference>
<protein>
    <submittedName>
        <fullName evidence="2">Diguanylate Cyclase and Two-component system sensory domain-containing protein</fullName>
    </submittedName>
</protein>
<name>A0A1C4WC09_9ACTN</name>
<evidence type="ECO:0000313" key="2">
    <source>
        <dbReference type="EMBL" id="SCE93732.1"/>
    </source>
</evidence>
<evidence type="ECO:0000259" key="1">
    <source>
        <dbReference type="Pfam" id="PF10069"/>
    </source>
</evidence>
<feature type="domain" description="DICT" evidence="1">
    <location>
        <begin position="7"/>
        <end position="112"/>
    </location>
</feature>
<dbReference type="EMBL" id="FMCV01000004">
    <property type="protein sequence ID" value="SCE93732.1"/>
    <property type="molecule type" value="Genomic_DNA"/>
</dbReference>
<dbReference type="Pfam" id="PF10069">
    <property type="entry name" value="DICT"/>
    <property type="match status" value="1"/>
</dbReference>
<dbReference type="AlphaFoldDB" id="A0A1C4WC09"/>
<sequence length="363" mass="38928">MPSGRTPEQFTKRSLVAVSHAIERAALAEAEDGPLVVLALFQRLPYFAREREVYRRIAGRAAVTVVAMVGGPPPDLPEGAYGVPLDEAEALAREWTVVALSPRFGATLVAHDRAEVVPAPTLESGRLFEGRWGFRRDEALHEAIRLREQLAERLPAAARTALDEAIARVRDIPAGPGEPRAEAALRLLARRGDRIDQPVEPAETMLEEAGLARWSGADGVTASGTLPVALVGLRVDAPPGSPERFGRRGVAREGHAVLTAITAVLRPVDRALRVTENEFQLLLPGLDEPAALEVVRRLHDAIGALARSYPFMAYTVHAAVGVTTRRPLPTADLRAAVDWAVRKGLPVAGLPPETADAVTAAAR</sequence>
<accession>A0A1C4WC09</accession>
<dbReference type="SUPFAM" id="SSF55073">
    <property type="entry name" value="Nucleotide cyclase"/>
    <property type="match status" value="1"/>
</dbReference>
<proteinExistence type="predicted"/>
<dbReference type="InterPro" id="IPR019278">
    <property type="entry name" value="DICT_dom"/>
</dbReference>
<gene>
    <name evidence="2" type="ORF">GA0070215_104379</name>
</gene>
<evidence type="ECO:0000313" key="3">
    <source>
        <dbReference type="Proteomes" id="UP000198551"/>
    </source>
</evidence>
<dbReference type="Proteomes" id="UP000198551">
    <property type="component" value="Unassembled WGS sequence"/>
</dbReference>
<reference evidence="3" key="1">
    <citation type="submission" date="2016-06" db="EMBL/GenBank/DDBJ databases">
        <authorList>
            <person name="Varghese N."/>
        </authorList>
    </citation>
    <scope>NUCLEOTIDE SEQUENCE [LARGE SCALE GENOMIC DNA]</scope>
    <source>
        <strain evidence="3">DSM 45555</strain>
    </source>
</reference>
<organism evidence="2 3">
    <name type="scientific">Micromonospora marina</name>
    <dbReference type="NCBI Taxonomy" id="307120"/>
    <lineage>
        <taxon>Bacteria</taxon>
        <taxon>Bacillati</taxon>
        <taxon>Actinomycetota</taxon>
        <taxon>Actinomycetes</taxon>
        <taxon>Micromonosporales</taxon>
        <taxon>Micromonosporaceae</taxon>
        <taxon>Micromonospora</taxon>
    </lineage>
</organism>
<dbReference type="InterPro" id="IPR029787">
    <property type="entry name" value="Nucleotide_cyclase"/>
</dbReference>
<keyword evidence="3" id="KW-1185">Reference proteome</keyword>
<dbReference type="Gene3D" id="3.30.70.270">
    <property type="match status" value="1"/>
</dbReference>
<dbReference type="RefSeq" id="WP_026267588.1">
    <property type="nucleotide sequence ID" value="NZ_CBDRIX010000014.1"/>
</dbReference>